<dbReference type="EMBL" id="UKGE01000042">
    <property type="protein sequence ID" value="SXN34209.1"/>
    <property type="molecule type" value="Genomic_DNA"/>
</dbReference>
<protein>
    <submittedName>
        <fullName evidence="2">Uncharacterized protein</fullName>
    </submittedName>
</protein>
<sequence length="56" mass="6737">MDIAIFRYLSVGVDIDNILYRQSILFDVTNLLFIKYIAVFFHFFHGQFYDTPAQLW</sequence>
<evidence type="ECO:0000313" key="2">
    <source>
        <dbReference type="EMBL" id="SXN34209.1"/>
    </source>
</evidence>
<comment type="caution">
    <text evidence="2">The sequence shown here is derived from an EMBL/GenBank/DDBJ whole genome shotgun (WGS) entry which is preliminary data.</text>
</comment>
<dbReference type="Proteomes" id="UP000259975">
    <property type="component" value="Unassembled WGS sequence"/>
</dbReference>
<keyword evidence="1" id="KW-1133">Transmembrane helix</keyword>
<keyword evidence="1" id="KW-0812">Transmembrane</keyword>
<reference evidence="2 3" key="1">
    <citation type="submission" date="2018-08" db="EMBL/GenBank/DDBJ databases">
        <authorList>
            <consortium name="Pathogen Informatics"/>
        </authorList>
    </citation>
    <scope>NUCLEOTIDE SEQUENCE [LARGE SCALE GENOMIC DNA]</scope>
    <source>
        <strain evidence="2 3">EuSCAPE_AT029</strain>
    </source>
</reference>
<evidence type="ECO:0000256" key="1">
    <source>
        <dbReference type="SAM" id="Phobius"/>
    </source>
</evidence>
<gene>
    <name evidence="2" type="ORF">SAMEA3499901_05266</name>
</gene>
<evidence type="ECO:0000313" key="3">
    <source>
        <dbReference type="Proteomes" id="UP000259975"/>
    </source>
</evidence>
<dbReference type="AlphaFoldDB" id="A0A7H9ZE33"/>
<feature type="transmembrane region" description="Helical" evidence="1">
    <location>
        <begin position="24"/>
        <end position="44"/>
    </location>
</feature>
<name>A0A7H9ZE33_KLEPN</name>
<proteinExistence type="predicted"/>
<keyword evidence="1" id="KW-0472">Membrane</keyword>
<organism evidence="2 3">
    <name type="scientific">Klebsiella pneumoniae</name>
    <dbReference type="NCBI Taxonomy" id="573"/>
    <lineage>
        <taxon>Bacteria</taxon>
        <taxon>Pseudomonadati</taxon>
        <taxon>Pseudomonadota</taxon>
        <taxon>Gammaproteobacteria</taxon>
        <taxon>Enterobacterales</taxon>
        <taxon>Enterobacteriaceae</taxon>
        <taxon>Klebsiella/Raoultella group</taxon>
        <taxon>Klebsiella</taxon>
        <taxon>Klebsiella pneumoniae complex</taxon>
    </lineage>
</organism>
<accession>A0A7H9ZE33</accession>